<dbReference type="EMBL" id="RJVL01000004">
    <property type="protein sequence ID" value="ROR47414.1"/>
    <property type="molecule type" value="Genomic_DNA"/>
</dbReference>
<keyword evidence="7" id="KW-1185">Reference proteome</keyword>
<proteinExistence type="inferred from homology"/>
<gene>
    <name evidence="6" type="ORF">EDC60_2144</name>
</gene>
<dbReference type="GO" id="GO:0046872">
    <property type="term" value="F:metal ion binding"/>
    <property type="evidence" value="ECO:0007669"/>
    <property type="project" value="UniProtKB-KW"/>
</dbReference>
<name>A0AAX1WUS5_9BURK</name>
<dbReference type="InterPro" id="IPR011057">
    <property type="entry name" value="Mss4-like_sf"/>
</dbReference>
<evidence type="ECO:0000313" key="6">
    <source>
        <dbReference type="EMBL" id="ROR47414.1"/>
    </source>
</evidence>
<dbReference type="PANTHER" id="PTHR33337:SF40">
    <property type="entry name" value="CENP-V_GFA DOMAIN-CONTAINING PROTEIN-RELATED"/>
    <property type="match status" value="1"/>
</dbReference>
<organism evidence="6 7">
    <name type="scientific">Diaphorobacter nitroreducens</name>
    <dbReference type="NCBI Taxonomy" id="164759"/>
    <lineage>
        <taxon>Bacteria</taxon>
        <taxon>Pseudomonadati</taxon>
        <taxon>Pseudomonadota</taxon>
        <taxon>Betaproteobacteria</taxon>
        <taxon>Burkholderiales</taxon>
        <taxon>Comamonadaceae</taxon>
        <taxon>Diaphorobacter</taxon>
    </lineage>
</organism>
<keyword evidence="3" id="KW-0862">Zinc</keyword>
<evidence type="ECO:0000256" key="4">
    <source>
        <dbReference type="ARBA" id="ARBA00023239"/>
    </source>
</evidence>
<feature type="domain" description="CENP-V/GFA" evidence="5">
    <location>
        <begin position="8"/>
        <end position="114"/>
    </location>
</feature>
<protein>
    <recommendedName>
        <fullName evidence="5">CENP-V/GFA domain-containing protein</fullName>
    </recommendedName>
</protein>
<dbReference type="PROSITE" id="PS51891">
    <property type="entry name" value="CENP_V_GFA"/>
    <property type="match status" value="1"/>
</dbReference>
<sequence length="143" mass="15549">MNPSEPLHHGACLCQGVRFTIRGPLAPIQICHCAQCRRAQGSAFAANLPVDVDRLQFQAGQDLLRRFESSPGKRRVFCGVCGSPVFSERDSLPGVVRIRAGLLDEPVAAAPAFHMHVASRCSWWPLQDDLPQHPQGYVPPGAA</sequence>
<dbReference type="Proteomes" id="UP000271868">
    <property type="component" value="Unassembled WGS sequence"/>
</dbReference>
<dbReference type="AlphaFoldDB" id="A0AAX1WUS5"/>
<reference evidence="6 7" key="1">
    <citation type="submission" date="2018-11" db="EMBL/GenBank/DDBJ databases">
        <title>Genomic Encyclopedia of Type Strains, Phase IV (KMG-IV): sequencing the most valuable type-strain genomes for metagenomic binning, comparative biology and taxonomic classification.</title>
        <authorList>
            <person name="Goeker M."/>
        </authorList>
    </citation>
    <scope>NUCLEOTIDE SEQUENCE [LARGE SCALE GENOMIC DNA]</scope>
    <source>
        <strain evidence="6 7">DSM 15985</strain>
    </source>
</reference>
<dbReference type="InterPro" id="IPR006913">
    <property type="entry name" value="CENP-V/GFA"/>
</dbReference>
<evidence type="ECO:0000256" key="3">
    <source>
        <dbReference type="ARBA" id="ARBA00022833"/>
    </source>
</evidence>
<dbReference type="GO" id="GO:0016846">
    <property type="term" value="F:carbon-sulfur lyase activity"/>
    <property type="evidence" value="ECO:0007669"/>
    <property type="project" value="InterPro"/>
</dbReference>
<comment type="caution">
    <text evidence="6">The sequence shown here is derived from an EMBL/GenBank/DDBJ whole genome shotgun (WGS) entry which is preliminary data.</text>
</comment>
<dbReference type="PANTHER" id="PTHR33337">
    <property type="entry name" value="GFA DOMAIN-CONTAINING PROTEIN"/>
    <property type="match status" value="1"/>
</dbReference>
<comment type="similarity">
    <text evidence="1">Belongs to the Gfa family.</text>
</comment>
<accession>A0AAX1WUS5</accession>
<dbReference type="RefSeq" id="WP_123676032.1">
    <property type="nucleotide sequence ID" value="NZ_RJVL01000004.1"/>
</dbReference>
<keyword evidence="4" id="KW-0456">Lyase</keyword>
<evidence type="ECO:0000259" key="5">
    <source>
        <dbReference type="PROSITE" id="PS51891"/>
    </source>
</evidence>
<keyword evidence="2" id="KW-0479">Metal-binding</keyword>
<dbReference type="Gene3D" id="3.90.1590.10">
    <property type="entry name" value="glutathione-dependent formaldehyde- activating enzyme (gfa)"/>
    <property type="match status" value="1"/>
</dbReference>
<dbReference type="SUPFAM" id="SSF51316">
    <property type="entry name" value="Mss4-like"/>
    <property type="match status" value="1"/>
</dbReference>
<evidence type="ECO:0000256" key="2">
    <source>
        <dbReference type="ARBA" id="ARBA00022723"/>
    </source>
</evidence>
<evidence type="ECO:0000313" key="7">
    <source>
        <dbReference type="Proteomes" id="UP000271868"/>
    </source>
</evidence>
<evidence type="ECO:0000256" key="1">
    <source>
        <dbReference type="ARBA" id="ARBA00005495"/>
    </source>
</evidence>
<dbReference type="Pfam" id="PF04828">
    <property type="entry name" value="GFA"/>
    <property type="match status" value="1"/>
</dbReference>